<dbReference type="Proteomes" id="UP000799777">
    <property type="component" value="Unassembled WGS sequence"/>
</dbReference>
<evidence type="ECO:0000256" key="1">
    <source>
        <dbReference type="SAM" id="MobiDB-lite"/>
    </source>
</evidence>
<dbReference type="EMBL" id="ML978191">
    <property type="protein sequence ID" value="KAF2030295.1"/>
    <property type="molecule type" value="Genomic_DNA"/>
</dbReference>
<evidence type="ECO:0000313" key="2">
    <source>
        <dbReference type="EMBL" id="KAF2030295.1"/>
    </source>
</evidence>
<dbReference type="OrthoDB" id="3801155at2759"/>
<evidence type="ECO:0000313" key="3">
    <source>
        <dbReference type="Proteomes" id="UP000799777"/>
    </source>
</evidence>
<comment type="caution">
    <text evidence="2">The sequence shown here is derived from an EMBL/GenBank/DDBJ whole genome shotgun (WGS) entry which is preliminary data.</text>
</comment>
<sequence length="269" mass="29575">MFRQAAPRLRTTVERSITAGPYTAKHWAPATHNPDVAPDNVHQDPEQDGDEDAMYMTTDATFDLGMTRSILNSSITPLFSPIQESNDVGTMFMVTYIAFDPCVVRPLAEPYPHPPRPSPPSMQAVVKPDPHVKTVINPIKPWPYKLPKFLQPRAATTYAMKYGTHKEAEMTVSERVGVLQAILYGVPEPDKAVAKQVSKQGGVLHAILYGVKKEEVVTAAKGEAVVGVTAVKVQKDDVVVIKEVEVMKKTEKKGIEKTMEVGGFQLLAK</sequence>
<accession>A0A9P4H9H5</accession>
<keyword evidence="3" id="KW-1185">Reference proteome</keyword>
<protein>
    <submittedName>
        <fullName evidence="2">Uncharacterized protein</fullName>
    </submittedName>
</protein>
<organism evidence="2 3">
    <name type="scientific">Setomelanomma holmii</name>
    <dbReference type="NCBI Taxonomy" id="210430"/>
    <lineage>
        <taxon>Eukaryota</taxon>
        <taxon>Fungi</taxon>
        <taxon>Dikarya</taxon>
        <taxon>Ascomycota</taxon>
        <taxon>Pezizomycotina</taxon>
        <taxon>Dothideomycetes</taxon>
        <taxon>Pleosporomycetidae</taxon>
        <taxon>Pleosporales</taxon>
        <taxon>Pleosporineae</taxon>
        <taxon>Phaeosphaeriaceae</taxon>
        <taxon>Setomelanomma</taxon>
    </lineage>
</organism>
<feature type="region of interest" description="Disordered" evidence="1">
    <location>
        <begin position="20"/>
        <end position="50"/>
    </location>
</feature>
<reference evidence="2" key="1">
    <citation type="journal article" date="2020" name="Stud. Mycol.">
        <title>101 Dothideomycetes genomes: a test case for predicting lifestyles and emergence of pathogens.</title>
        <authorList>
            <person name="Haridas S."/>
            <person name="Albert R."/>
            <person name="Binder M."/>
            <person name="Bloem J."/>
            <person name="Labutti K."/>
            <person name="Salamov A."/>
            <person name="Andreopoulos B."/>
            <person name="Baker S."/>
            <person name="Barry K."/>
            <person name="Bills G."/>
            <person name="Bluhm B."/>
            <person name="Cannon C."/>
            <person name="Castanera R."/>
            <person name="Culley D."/>
            <person name="Daum C."/>
            <person name="Ezra D."/>
            <person name="Gonzalez J."/>
            <person name="Henrissat B."/>
            <person name="Kuo A."/>
            <person name="Liang C."/>
            <person name="Lipzen A."/>
            <person name="Lutzoni F."/>
            <person name="Magnuson J."/>
            <person name="Mondo S."/>
            <person name="Nolan M."/>
            <person name="Ohm R."/>
            <person name="Pangilinan J."/>
            <person name="Park H.-J."/>
            <person name="Ramirez L."/>
            <person name="Alfaro M."/>
            <person name="Sun H."/>
            <person name="Tritt A."/>
            <person name="Yoshinaga Y."/>
            <person name="Zwiers L.-H."/>
            <person name="Turgeon B."/>
            <person name="Goodwin S."/>
            <person name="Spatafora J."/>
            <person name="Crous P."/>
            <person name="Grigoriev I."/>
        </authorList>
    </citation>
    <scope>NUCLEOTIDE SEQUENCE</scope>
    <source>
        <strain evidence="2">CBS 110217</strain>
    </source>
</reference>
<name>A0A9P4H9H5_9PLEO</name>
<proteinExistence type="predicted"/>
<gene>
    <name evidence="2" type="ORF">EK21DRAFT_112017</name>
</gene>
<dbReference type="AlphaFoldDB" id="A0A9P4H9H5"/>